<dbReference type="GeneID" id="39745554"/>
<dbReference type="Proteomes" id="UP000195521">
    <property type="component" value="Unassembled WGS sequence"/>
</dbReference>
<gene>
    <name evidence="2" type="ORF">PGO_010040</name>
</gene>
<sequence length="607" mass="72259">MDDVTLDDDLKKLAEQNGFIDDIIINKFYKEFNKSYNNCSRSNICDIIIKSNIKNVNSESRKLCYNTDLILKNQDTIFKSIGSIENKDNFCDHLNYWLYNKLNDNPFRSRIIRNVYFAWDKINELGYNGTHKCRHYNLNVSEEDFKNKKKLYEFLQCFDTIKNNFETVEKSRKNEYCKYLQSIFSLYYTKKHEISCNKSLVYKEDIKRFESKINSDHLNLLVEKCPDSNIEFLYRVNSGNEVSHRTEYNKTGLYNKNSFFTKEMGDALSMLTSHKVYTDLNNKDDMDKYCSYCISVLPLEKDYPGVTEFCKLLSKNLSNIKDKKDRDERCSYLIYWTYNNVENIIGSSSIPNNLNPVINELFKLIIMINGKILYEKPCLYYLDDSVDVWEEEKYLHDYFHYFDDIQKKGDTSQDYKQRYCEYIIHMNKLYESHINDCCSYFSSGFYFSNCRKYFNCDKKYNPYILYSNLNCAHVLPEENVFKKIEPTNMDHYVKYVTEMSKERAEMIKDVGDSYITDIFEKTDNTILDVLFYIMSLSFITILGIFIISFVFYKFTAIKSSFKRRIKKKGNSLILQKKRKHILSENNDEIKNINVGNQSVKLAYHTLR</sequence>
<evidence type="ECO:0000256" key="1">
    <source>
        <dbReference type="SAM" id="Phobius"/>
    </source>
</evidence>
<accession>A0A1Y1JDN9</accession>
<dbReference type="RefSeq" id="XP_028541451.1">
    <property type="nucleotide sequence ID" value="XM_028685650.1"/>
</dbReference>
<keyword evidence="1" id="KW-1133">Transmembrane helix</keyword>
<dbReference type="Pfam" id="PF05795">
    <property type="entry name" value="Plasmodium_Vir"/>
    <property type="match status" value="2"/>
</dbReference>
<name>A0A1Y1JDN9_PLAGO</name>
<keyword evidence="1" id="KW-0812">Transmembrane</keyword>
<keyword evidence="3" id="KW-1185">Reference proteome</keyword>
<dbReference type="OrthoDB" id="382814at2759"/>
<dbReference type="AlphaFoldDB" id="A0A1Y1JDN9"/>
<organism evidence="2 3">
    <name type="scientific">Plasmodium gonderi</name>
    <dbReference type="NCBI Taxonomy" id="77519"/>
    <lineage>
        <taxon>Eukaryota</taxon>
        <taxon>Sar</taxon>
        <taxon>Alveolata</taxon>
        <taxon>Apicomplexa</taxon>
        <taxon>Aconoidasida</taxon>
        <taxon>Haemosporida</taxon>
        <taxon>Plasmodiidae</taxon>
        <taxon>Plasmodium</taxon>
        <taxon>Plasmodium (Plasmodium)</taxon>
    </lineage>
</organism>
<evidence type="ECO:0000313" key="2">
    <source>
        <dbReference type="EMBL" id="GAW78862.1"/>
    </source>
</evidence>
<dbReference type="OMA" id="YESHIND"/>
<reference evidence="3" key="1">
    <citation type="submission" date="2017-04" db="EMBL/GenBank/DDBJ databases">
        <title>Plasmodium gonderi genome.</title>
        <authorList>
            <person name="Arisue N."/>
            <person name="Honma H."/>
            <person name="Kawai S."/>
            <person name="Tougan T."/>
            <person name="Tanabe K."/>
            <person name="Horii T."/>
        </authorList>
    </citation>
    <scope>NUCLEOTIDE SEQUENCE [LARGE SCALE GENOMIC DNA]</scope>
    <source>
        <strain evidence="3">ATCC 30045</strain>
    </source>
</reference>
<feature type="transmembrane region" description="Helical" evidence="1">
    <location>
        <begin position="529"/>
        <end position="554"/>
    </location>
</feature>
<keyword evidence="1" id="KW-0472">Membrane</keyword>
<comment type="caution">
    <text evidence="2">The sequence shown here is derived from an EMBL/GenBank/DDBJ whole genome shotgun (WGS) entry which is preliminary data.</text>
</comment>
<proteinExistence type="predicted"/>
<evidence type="ECO:0000313" key="3">
    <source>
        <dbReference type="Proteomes" id="UP000195521"/>
    </source>
</evidence>
<dbReference type="EMBL" id="BDQF01000001">
    <property type="protein sequence ID" value="GAW78862.1"/>
    <property type="molecule type" value="Genomic_DNA"/>
</dbReference>
<dbReference type="InterPro" id="IPR008780">
    <property type="entry name" value="Plasmodium_Vir"/>
</dbReference>
<protein>
    <submittedName>
        <fullName evidence="2">Variable surface protein</fullName>
    </submittedName>
</protein>